<reference evidence="1" key="2">
    <citation type="journal article" date="2015" name="Fish Shellfish Immunol.">
        <title>Early steps in the European eel (Anguilla anguilla)-Vibrio vulnificus interaction in the gills: Role of the RtxA13 toxin.</title>
        <authorList>
            <person name="Callol A."/>
            <person name="Pajuelo D."/>
            <person name="Ebbesson L."/>
            <person name="Teles M."/>
            <person name="MacKenzie S."/>
            <person name="Amaro C."/>
        </authorList>
    </citation>
    <scope>NUCLEOTIDE SEQUENCE</scope>
</reference>
<dbReference type="AlphaFoldDB" id="A0A0E9VFH7"/>
<name>A0A0E9VFH7_ANGAN</name>
<reference evidence="1" key="1">
    <citation type="submission" date="2014-11" db="EMBL/GenBank/DDBJ databases">
        <authorList>
            <person name="Amaro Gonzalez C."/>
        </authorList>
    </citation>
    <scope>NUCLEOTIDE SEQUENCE</scope>
</reference>
<evidence type="ECO:0000313" key="1">
    <source>
        <dbReference type="EMBL" id="JAH76874.1"/>
    </source>
</evidence>
<dbReference type="EMBL" id="GBXM01031703">
    <property type="protein sequence ID" value="JAH76874.1"/>
    <property type="molecule type" value="Transcribed_RNA"/>
</dbReference>
<protein>
    <submittedName>
        <fullName evidence="1">Uncharacterized protein</fullName>
    </submittedName>
</protein>
<sequence>MPLCKCASRASLLQCSRLLCWTQLQPQHHTHKLYPV</sequence>
<accession>A0A0E9VFH7</accession>
<organism evidence="1">
    <name type="scientific">Anguilla anguilla</name>
    <name type="common">European freshwater eel</name>
    <name type="synonym">Muraena anguilla</name>
    <dbReference type="NCBI Taxonomy" id="7936"/>
    <lineage>
        <taxon>Eukaryota</taxon>
        <taxon>Metazoa</taxon>
        <taxon>Chordata</taxon>
        <taxon>Craniata</taxon>
        <taxon>Vertebrata</taxon>
        <taxon>Euteleostomi</taxon>
        <taxon>Actinopterygii</taxon>
        <taxon>Neopterygii</taxon>
        <taxon>Teleostei</taxon>
        <taxon>Anguilliformes</taxon>
        <taxon>Anguillidae</taxon>
        <taxon>Anguilla</taxon>
    </lineage>
</organism>
<proteinExistence type="predicted"/>